<evidence type="ECO:0000313" key="2">
    <source>
        <dbReference type="EMBL" id="PYE38991.1"/>
    </source>
</evidence>
<evidence type="ECO:0000256" key="1">
    <source>
        <dbReference type="SAM" id="Phobius"/>
    </source>
</evidence>
<keyword evidence="1" id="KW-0812">Transmembrane</keyword>
<sequence>MVNSVQAKSAALVMLAPSYFIVMIVALFKVRLLLDALNNKNMASHLPLSLGAKSKSFGNQMTNVLY</sequence>
<dbReference type="Proteomes" id="UP000247746">
    <property type="component" value="Unassembled WGS sequence"/>
</dbReference>
<feature type="transmembrane region" description="Helical" evidence="1">
    <location>
        <begin position="12"/>
        <end position="34"/>
    </location>
</feature>
<accession>A0A2V4UZM5</accession>
<reference evidence="2 3" key="1">
    <citation type="submission" date="2018-06" db="EMBL/GenBank/DDBJ databases">
        <title>Genomic Encyclopedia of Type Strains, Phase III (KMG-III): the genomes of soil and plant-associated and newly described type strains.</title>
        <authorList>
            <person name="Whitman W."/>
        </authorList>
    </citation>
    <scope>NUCLEOTIDE SEQUENCE [LARGE SCALE GENOMIC DNA]</scope>
    <source>
        <strain evidence="2 3">CECT 5889</strain>
    </source>
</reference>
<keyword evidence="3" id="KW-1185">Reference proteome</keyword>
<dbReference type="AlphaFoldDB" id="A0A2V4UZM5"/>
<evidence type="ECO:0000313" key="3">
    <source>
        <dbReference type="Proteomes" id="UP000247746"/>
    </source>
</evidence>
<keyword evidence="1" id="KW-0472">Membrane</keyword>
<comment type="caution">
    <text evidence="2">The sequence shown here is derived from an EMBL/GenBank/DDBJ whole genome shotgun (WGS) entry which is preliminary data.</text>
</comment>
<organism evidence="2 3">
    <name type="scientific">Psychrobacter fozii</name>
    <dbReference type="NCBI Taxonomy" id="198480"/>
    <lineage>
        <taxon>Bacteria</taxon>
        <taxon>Pseudomonadati</taxon>
        <taxon>Pseudomonadota</taxon>
        <taxon>Gammaproteobacteria</taxon>
        <taxon>Moraxellales</taxon>
        <taxon>Moraxellaceae</taxon>
        <taxon>Psychrobacter</taxon>
    </lineage>
</organism>
<keyword evidence="1" id="KW-1133">Transmembrane helix</keyword>
<proteinExistence type="predicted"/>
<protein>
    <submittedName>
        <fullName evidence="2">Uncharacterized protein</fullName>
    </submittedName>
</protein>
<name>A0A2V4UZM5_9GAMM</name>
<gene>
    <name evidence="2" type="ORF">DFP82_105145</name>
</gene>
<dbReference type="EMBL" id="QJSU01000005">
    <property type="protein sequence ID" value="PYE38991.1"/>
    <property type="molecule type" value="Genomic_DNA"/>
</dbReference>